<feature type="chain" id="PRO_5025572699" description="Peptidase S1 domain-containing protein" evidence="7">
    <location>
        <begin position="23"/>
        <end position="69"/>
    </location>
</feature>
<dbReference type="Pfam" id="PF00089">
    <property type="entry name" value="Trypsin"/>
    <property type="match status" value="1"/>
</dbReference>
<dbReference type="SUPFAM" id="SSF50494">
    <property type="entry name" value="Trypsin-like serine proteases"/>
    <property type="match status" value="1"/>
</dbReference>
<feature type="signal peptide" evidence="7">
    <location>
        <begin position="1"/>
        <end position="22"/>
    </location>
</feature>
<reference evidence="9 10" key="1">
    <citation type="journal article" date="2019" name="PLoS ONE">
        <title>Genomic analyses reveal an absence of contemporary introgressive admixture between fin whales and blue whales, despite known hybrids.</title>
        <authorList>
            <person name="Westbury M.V."/>
            <person name="Petersen B."/>
            <person name="Lorenzen E.D."/>
        </authorList>
    </citation>
    <scope>NUCLEOTIDE SEQUENCE [LARGE SCALE GENOMIC DNA]</scope>
    <source>
        <strain evidence="9">FinWhale-01</strain>
    </source>
</reference>
<dbReference type="InterPro" id="IPR043504">
    <property type="entry name" value="Peptidase_S1_PA_chymotrypsin"/>
</dbReference>
<dbReference type="PANTHER" id="PTHR24278">
    <property type="entry name" value="COAGULATION FACTOR"/>
    <property type="match status" value="1"/>
</dbReference>
<dbReference type="InterPro" id="IPR050442">
    <property type="entry name" value="Peptidase_S1_coag_factors"/>
</dbReference>
<dbReference type="GO" id="GO:0005615">
    <property type="term" value="C:extracellular space"/>
    <property type="evidence" value="ECO:0007669"/>
    <property type="project" value="TreeGrafter"/>
</dbReference>
<keyword evidence="7" id="KW-0732">Signal</keyword>
<evidence type="ECO:0000256" key="2">
    <source>
        <dbReference type="ARBA" id="ARBA00022696"/>
    </source>
</evidence>
<evidence type="ECO:0000313" key="9">
    <source>
        <dbReference type="EMBL" id="KAB0402785.1"/>
    </source>
</evidence>
<feature type="domain" description="Peptidase S1" evidence="8">
    <location>
        <begin position="10"/>
        <end position="40"/>
    </location>
</feature>
<evidence type="ECO:0000256" key="3">
    <source>
        <dbReference type="ARBA" id="ARBA00022801"/>
    </source>
</evidence>
<evidence type="ECO:0000256" key="4">
    <source>
        <dbReference type="ARBA" id="ARBA00022825"/>
    </source>
</evidence>
<accession>A0A6A1Q602</accession>
<evidence type="ECO:0000256" key="5">
    <source>
        <dbReference type="ARBA" id="ARBA00023084"/>
    </source>
</evidence>
<dbReference type="GO" id="GO:0006508">
    <property type="term" value="P:proteolysis"/>
    <property type="evidence" value="ECO:0007669"/>
    <property type="project" value="UniProtKB-KW"/>
</dbReference>
<dbReference type="PANTHER" id="PTHR24278:SF0">
    <property type="entry name" value="VITAMIN K-DEPENDENT PROTEIN C"/>
    <property type="match status" value="1"/>
</dbReference>
<name>A0A6A1Q602_BALPH</name>
<dbReference type="AlphaFoldDB" id="A0A6A1Q602"/>
<dbReference type="Gene3D" id="2.40.10.10">
    <property type="entry name" value="Trypsin-like serine proteases"/>
    <property type="match status" value="1"/>
</dbReference>
<keyword evidence="10" id="KW-1185">Reference proteome</keyword>
<organism evidence="9 10">
    <name type="scientific">Balaenoptera physalus</name>
    <name type="common">Fin whale</name>
    <name type="synonym">Balaena physalus</name>
    <dbReference type="NCBI Taxonomy" id="9770"/>
    <lineage>
        <taxon>Eukaryota</taxon>
        <taxon>Metazoa</taxon>
        <taxon>Chordata</taxon>
        <taxon>Craniata</taxon>
        <taxon>Vertebrata</taxon>
        <taxon>Euteleostomi</taxon>
        <taxon>Mammalia</taxon>
        <taxon>Eutheria</taxon>
        <taxon>Laurasiatheria</taxon>
        <taxon>Artiodactyla</taxon>
        <taxon>Whippomorpha</taxon>
        <taxon>Cetacea</taxon>
        <taxon>Mysticeti</taxon>
        <taxon>Balaenopteridae</taxon>
        <taxon>Balaenoptera</taxon>
    </lineage>
</organism>
<evidence type="ECO:0000256" key="7">
    <source>
        <dbReference type="SAM" id="SignalP"/>
    </source>
</evidence>
<dbReference type="GO" id="GO:0030195">
    <property type="term" value="P:negative regulation of blood coagulation"/>
    <property type="evidence" value="ECO:0007669"/>
    <property type="project" value="TreeGrafter"/>
</dbReference>
<dbReference type="OrthoDB" id="9028152at2759"/>
<keyword evidence="2" id="KW-0356">Hemostasis</keyword>
<proteinExistence type="predicted"/>
<keyword evidence="6" id="KW-1015">Disulfide bond</keyword>
<dbReference type="InterPro" id="IPR009003">
    <property type="entry name" value="Peptidase_S1_PA"/>
</dbReference>
<gene>
    <name evidence="9" type="ORF">E2I00_005147</name>
</gene>
<keyword evidence="1" id="KW-0645">Protease</keyword>
<evidence type="ECO:0000256" key="1">
    <source>
        <dbReference type="ARBA" id="ARBA00022670"/>
    </source>
</evidence>
<sequence>MVVSFRGTWFLVGLVSWGEGCGRLNNYGVYTKVSRYLDWIHGYINPKEAPLESQSTDTLLGGPLKLRVG</sequence>
<keyword evidence="4" id="KW-0720">Serine protease</keyword>
<keyword evidence="5" id="KW-0094">Blood coagulation</keyword>
<dbReference type="InterPro" id="IPR001254">
    <property type="entry name" value="Trypsin_dom"/>
</dbReference>
<protein>
    <recommendedName>
        <fullName evidence="8">Peptidase S1 domain-containing protein</fullName>
    </recommendedName>
</protein>
<dbReference type="EMBL" id="SGJD01000939">
    <property type="protein sequence ID" value="KAB0402785.1"/>
    <property type="molecule type" value="Genomic_DNA"/>
</dbReference>
<dbReference type="GO" id="GO:0007596">
    <property type="term" value="P:blood coagulation"/>
    <property type="evidence" value="ECO:0007669"/>
    <property type="project" value="UniProtKB-KW"/>
</dbReference>
<dbReference type="Proteomes" id="UP000437017">
    <property type="component" value="Unassembled WGS sequence"/>
</dbReference>
<keyword evidence="3" id="KW-0378">Hydrolase</keyword>
<comment type="caution">
    <text evidence="9">The sequence shown here is derived from an EMBL/GenBank/DDBJ whole genome shotgun (WGS) entry which is preliminary data.</text>
</comment>
<evidence type="ECO:0000256" key="6">
    <source>
        <dbReference type="ARBA" id="ARBA00023157"/>
    </source>
</evidence>
<evidence type="ECO:0000259" key="8">
    <source>
        <dbReference type="Pfam" id="PF00089"/>
    </source>
</evidence>
<dbReference type="GO" id="GO:0004252">
    <property type="term" value="F:serine-type endopeptidase activity"/>
    <property type="evidence" value="ECO:0007669"/>
    <property type="project" value="InterPro"/>
</dbReference>
<evidence type="ECO:0000313" key="10">
    <source>
        <dbReference type="Proteomes" id="UP000437017"/>
    </source>
</evidence>